<dbReference type="EMBL" id="CVQI01034162">
    <property type="protein sequence ID" value="CRK44621.1"/>
    <property type="molecule type" value="Genomic_DNA"/>
</dbReference>
<reference evidence="3" key="1">
    <citation type="submission" date="2015-05" db="EMBL/GenBank/DDBJ databases">
        <authorList>
            <person name="Fogelqvist Johan"/>
        </authorList>
    </citation>
    <scope>NUCLEOTIDE SEQUENCE [LARGE SCALE GENOMIC DNA]</scope>
</reference>
<accession>A0A0G4NDA8</accession>
<dbReference type="Proteomes" id="UP000045706">
    <property type="component" value="Unassembled WGS sequence"/>
</dbReference>
<gene>
    <name evidence="2" type="ORF">BN1723_006214</name>
</gene>
<protein>
    <submittedName>
        <fullName evidence="2">Uncharacterized protein</fullName>
    </submittedName>
</protein>
<sequence>MDSDTKVTDTKAPTEKEDRLRRMYGKLPTRTDLLHHQLEVSSVVNPFRNLADHFIVHRGTAHKASNIGNIQSGKKHPLVENISRPSAPVPSCSNVDDNASRDNASQTSKSIHASGIGQEM</sequence>
<name>A0A0G4NDA8_VERLO</name>
<evidence type="ECO:0000313" key="3">
    <source>
        <dbReference type="Proteomes" id="UP000045706"/>
    </source>
</evidence>
<dbReference type="AlphaFoldDB" id="A0A0G4NDA8"/>
<proteinExistence type="predicted"/>
<evidence type="ECO:0000313" key="2">
    <source>
        <dbReference type="EMBL" id="CRK44621.1"/>
    </source>
</evidence>
<organism evidence="2 3">
    <name type="scientific">Verticillium longisporum</name>
    <name type="common">Verticillium dahliae var. longisporum</name>
    <dbReference type="NCBI Taxonomy" id="100787"/>
    <lineage>
        <taxon>Eukaryota</taxon>
        <taxon>Fungi</taxon>
        <taxon>Dikarya</taxon>
        <taxon>Ascomycota</taxon>
        <taxon>Pezizomycotina</taxon>
        <taxon>Sordariomycetes</taxon>
        <taxon>Hypocreomycetidae</taxon>
        <taxon>Glomerellales</taxon>
        <taxon>Plectosphaerellaceae</taxon>
        <taxon>Verticillium</taxon>
    </lineage>
</organism>
<feature type="region of interest" description="Disordered" evidence="1">
    <location>
        <begin position="80"/>
        <end position="120"/>
    </location>
</feature>
<feature type="compositionally biased region" description="Polar residues" evidence="1">
    <location>
        <begin position="91"/>
        <end position="111"/>
    </location>
</feature>
<evidence type="ECO:0000256" key="1">
    <source>
        <dbReference type="SAM" id="MobiDB-lite"/>
    </source>
</evidence>